<dbReference type="GO" id="GO:0015297">
    <property type="term" value="F:antiporter activity"/>
    <property type="evidence" value="ECO:0007669"/>
    <property type="project" value="InterPro"/>
</dbReference>
<reference evidence="3" key="1">
    <citation type="submission" date="2021-01" db="EMBL/GenBank/DDBJ databases">
        <title>Description of Breznakiella homolactica.</title>
        <authorList>
            <person name="Song Y."/>
            <person name="Brune A."/>
        </authorList>
    </citation>
    <scope>NUCLEOTIDE SEQUENCE</scope>
    <source>
        <strain evidence="3">RmG30</strain>
    </source>
</reference>
<keyword evidence="1" id="KW-0813">Transport</keyword>
<dbReference type="Proteomes" id="UP000595917">
    <property type="component" value="Chromosome"/>
</dbReference>
<feature type="transmembrane region" description="Helical" evidence="2">
    <location>
        <begin position="198"/>
        <end position="218"/>
    </location>
</feature>
<keyword evidence="2" id="KW-0472">Membrane</keyword>
<evidence type="ECO:0000313" key="3">
    <source>
        <dbReference type="EMBL" id="QQO09778.1"/>
    </source>
</evidence>
<keyword evidence="2" id="KW-0812">Transmembrane</keyword>
<dbReference type="Pfam" id="PF01554">
    <property type="entry name" value="MatE"/>
    <property type="match status" value="2"/>
</dbReference>
<organism evidence="3 4">
    <name type="scientific">Breznakiella homolactica</name>
    <dbReference type="NCBI Taxonomy" id="2798577"/>
    <lineage>
        <taxon>Bacteria</taxon>
        <taxon>Pseudomonadati</taxon>
        <taxon>Spirochaetota</taxon>
        <taxon>Spirochaetia</taxon>
        <taxon>Spirochaetales</taxon>
        <taxon>Breznakiellaceae</taxon>
        <taxon>Breznakiella</taxon>
    </lineage>
</organism>
<dbReference type="AlphaFoldDB" id="A0A7T7XP22"/>
<dbReference type="PANTHER" id="PTHR43298">
    <property type="entry name" value="MULTIDRUG RESISTANCE PROTEIN NORM-RELATED"/>
    <property type="match status" value="1"/>
</dbReference>
<evidence type="ECO:0000256" key="2">
    <source>
        <dbReference type="SAM" id="Phobius"/>
    </source>
</evidence>
<dbReference type="InterPro" id="IPR050222">
    <property type="entry name" value="MATE_MdtK"/>
</dbReference>
<dbReference type="GO" id="GO:0042910">
    <property type="term" value="F:xenobiotic transmembrane transporter activity"/>
    <property type="evidence" value="ECO:0007669"/>
    <property type="project" value="InterPro"/>
</dbReference>
<evidence type="ECO:0000256" key="1">
    <source>
        <dbReference type="ARBA" id="ARBA00022448"/>
    </source>
</evidence>
<accession>A0A7T7XP22</accession>
<dbReference type="RefSeq" id="WP_215627081.1">
    <property type="nucleotide sequence ID" value="NZ_CP067089.2"/>
</dbReference>
<evidence type="ECO:0000313" key="4">
    <source>
        <dbReference type="Proteomes" id="UP000595917"/>
    </source>
</evidence>
<dbReference type="GO" id="GO:0005886">
    <property type="term" value="C:plasma membrane"/>
    <property type="evidence" value="ECO:0007669"/>
    <property type="project" value="TreeGrafter"/>
</dbReference>
<dbReference type="KEGG" id="bhc:JFL75_02380"/>
<feature type="transmembrane region" description="Helical" evidence="2">
    <location>
        <begin position="165"/>
        <end position="186"/>
    </location>
</feature>
<name>A0A7T7XP22_9SPIR</name>
<protein>
    <submittedName>
        <fullName evidence="3">Polysaccharide biosynthesis C-terminal domain-containing protein</fullName>
    </submittedName>
</protein>
<dbReference type="EMBL" id="CP067089">
    <property type="protein sequence ID" value="QQO09778.1"/>
    <property type="molecule type" value="Genomic_DNA"/>
</dbReference>
<keyword evidence="2" id="KW-1133">Transmembrane helix</keyword>
<gene>
    <name evidence="3" type="ORF">JFL75_02380</name>
</gene>
<dbReference type="PANTHER" id="PTHR43298:SF2">
    <property type="entry name" value="FMN_FAD EXPORTER YEEO-RELATED"/>
    <property type="match status" value="1"/>
</dbReference>
<dbReference type="InterPro" id="IPR002528">
    <property type="entry name" value="MATE_fam"/>
</dbReference>
<feature type="transmembrane region" description="Helical" evidence="2">
    <location>
        <begin position="12"/>
        <end position="33"/>
    </location>
</feature>
<keyword evidence="4" id="KW-1185">Reference proteome</keyword>
<feature type="transmembrane region" description="Helical" evidence="2">
    <location>
        <begin position="361"/>
        <end position="379"/>
    </location>
</feature>
<feature type="transmembrane region" description="Helical" evidence="2">
    <location>
        <begin position="400"/>
        <end position="417"/>
    </location>
</feature>
<sequence length="461" mass="50258">MKRFGPASFYREALNIAVPVMLQQLIMSLVSLIDNFMVAGLGDVSMAAVNVANQLNFICIVVINAISAAGGIYLAQYKGAGNTEGMKHAYRFKVIFGLSASTLYLILCWVIPEPMLRMMTHGNAAQDAIIPIGATYLRLVSFTFLFQSVSTAIGTSFREISRPKIPLLISALATLVNTIGNWFLIYGNLGAPRLEVNGAAYATILARIFEVTVFVIYVNREKTVFYVKFKEILKVNKHLVKEILIRSAMMFMSEASWVTSETVITALYNGRGGAEVVAGMAAGWTMANIFFLVFNGIFATTAVVIGGTLGAGKLDEARKRAQWIKSGAVVGGFAVAILGALFSIIIIPLVFGNLSAEARRITMGLVAVILVYMPLWALLNSQFAISRAGGDTALGMWTDVSVNTLLFIPGAFLLAWFTNWGPVAMYAVLKLTDIIKYFIARHLLKKEKWVKNLAGESRVTV</sequence>
<feature type="transmembrane region" description="Helical" evidence="2">
    <location>
        <begin position="323"/>
        <end position="349"/>
    </location>
</feature>
<feature type="transmembrane region" description="Helical" evidence="2">
    <location>
        <begin position="53"/>
        <end position="74"/>
    </location>
</feature>
<feature type="transmembrane region" description="Helical" evidence="2">
    <location>
        <begin position="94"/>
        <end position="112"/>
    </location>
</feature>
<proteinExistence type="predicted"/>
<feature type="transmembrane region" description="Helical" evidence="2">
    <location>
        <begin position="289"/>
        <end position="311"/>
    </location>
</feature>